<reference evidence="2 3" key="1">
    <citation type="journal article" date="2020" name="ISME J.">
        <title>Uncovering the hidden diversity of litter-decomposition mechanisms in mushroom-forming fungi.</title>
        <authorList>
            <person name="Floudas D."/>
            <person name="Bentzer J."/>
            <person name="Ahren D."/>
            <person name="Johansson T."/>
            <person name="Persson P."/>
            <person name="Tunlid A."/>
        </authorList>
    </citation>
    <scope>NUCLEOTIDE SEQUENCE [LARGE SCALE GENOMIC DNA]</scope>
    <source>
        <strain evidence="2 3">CBS 406.79</strain>
    </source>
</reference>
<feature type="transmembrane region" description="Helical" evidence="1">
    <location>
        <begin position="307"/>
        <end position="327"/>
    </location>
</feature>
<dbReference type="SUPFAM" id="SSF54001">
    <property type="entry name" value="Cysteine proteinases"/>
    <property type="match status" value="1"/>
</dbReference>
<dbReference type="GO" id="GO:0004843">
    <property type="term" value="F:cysteine-type deubiquitinase activity"/>
    <property type="evidence" value="ECO:0007669"/>
    <property type="project" value="InterPro"/>
</dbReference>
<feature type="transmembrane region" description="Helical" evidence="1">
    <location>
        <begin position="347"/>
        <end position="367"/>
    </location>
</feature>
<dbReference type="InterPro" id="IPR018200">
    <property type="entry name" value="USP_CS"/>
</dbReference>
<feature type="transmembrane region" description="Helical" evidence="1">
    <location>
        <begin position="266"/>
        <end position="295"/>
    </location>
</feature>
<dbReference type="EMBL" id="JAACJN010000020">
    <property type="protein sequence ID" value="KAF5389673.1"/>
    <property type="molecule type" value="Genomic_DNA"/>
</dbReference>
<proteinExistence type="predicted"/>
<evidence type="ECO:0000256" key="1">
    <source>
        <dbReference type="SAM" id="Phobius"/>
    </source>
</evidence>
<name>A0A8H5HUI2_9AGAR</name>
<dbReference type="AlphaFoldDB" id="A0A8H5HUI2"/>
<dbReference type="OrthoDB" id="2744793at2759"/>
<keyword evidence="1" id="KW-0472">Membrane</keyword>
<feature type="transmembrane region" description="Helical" evidence="1">
    <location>
        <begin position="149"/>
        <end position="168"/>
    </location>
</feature>
<organism evidence="2 3">
    <name type="scientific">Collybiopsis confluens</name>
    <dbReference type="NCBI Taxonomy" id="2823264"/>
    <lineage>
        <taxon>Eukaryota</taxon>
        <taxon>Fungi</taxon>
        <taxon>Dikarya</taxon>
        <taxon>Basidiomycota</taxon>
        <taxon>Agaricomycotina</taxon>
        <taxon>Agaricomycetes</taxon>
        <taxon>Agaricomycetidae</taxon>
        <taxon>Agaricales</taxon>
        <taxon>Marasmiineae</taxon>
        <taxon>Omphalotaceae</taxon>
        <taxon>Collybiopsis</taxon>
    </lineage>
</organism>
<dbReference type="Gene3D" id="3.90.70.10">
    <property type="entry name" value="Cysteine proteinases"/>
    <property type="match status" value="1"/>
</dbReference>
<sequence length="428" mass="47842">MYRLYAVVVHIGNMLGGHYISYTALPNASDLPAAATRDDSSNLPPLPVPPNRTRQFLPYPFGPSFWTPEGGYDRRATYCIGCVLESSSITGHVHMKTCHQQHSIYSSVILGMTWLVHLRRKMPSSDSNTGFDYIQWNYHDICGIIGESALYGIYLTLIVYALRHLWFLDSSRTNRTKGRVVTVLSLLLMFSISTTLWTLDIVNIIRGLNQVLLNTTGSMDQRVQDYENELNTRIIVQTTLFSVEYLIGDSVVAWRACALWGYNKKIMFLPVLLLTSATVLVSFFVGCLGVTHWGFLEGESKICYNSYTGVVFLSIATNVVATALIAAKAWTHHRFLLRASVERKTRILKVLVLMVESGLIYLLVWATKTVGAFGAPHSAGAQFAVTILNMLGNQIVGLYPTLLVILVRMQHTSFDTGDPKKYNKLAKV</sequence>
<evidence type="ECO:0000313" key="2">
    <source>
        <dbReference type="EMBL" id="KAF5389673.1"/>
    </source>
</evidence>
<feature type="transmembrane region" description="Helical" evidence="1">
    <location>
        <begin position="387"/>
        <end position="407"/>
    </location>
</feature>
<keyword evidence="1" id="KW-1133">Transmembrane helix</keyword>
<keyword evidence="1" id="KW-0812">Transmembrane</keyword>
<dbReference type="Proteomes" id="UP000518752">
    <property type="component" value="Unassembled WGS sequence"/>
</dbReference>
<dbReference type="PROSITE" id="PS00973">
    <property type="entry name" value="USP_2"/>
    <property type="match status" value="1"/>
</dbReference>
<dbReference type="InterPro" id="IPR038765">
    <property type="entry name" value="Papain-like_cys_pep_sf"/>
</dbReference>
<accession>A0A8H5HUI2</accession>
<feature type="transmembrane region" description="Helical" evidence="1">
    <location>
        <begin position="180"/>
        <end position="199"/>
    </location>
</feature>
<evidence type="ECO:0000313" key="3">
    <source>
        <dbReference type="Proteomes" id="UP000518752"/>
    </source>
</evidence>
<gene>
    <name evidence="2" type="ORF">D9757_006058</name>
</gene>
<keyword evidence="3" id="KW-1185">Reference proteome</keyword>
<protein>
    <submittedName>
        <fullName evidence="2">Uncharacterized protein</fullName>
    </submittedName>
</protein>
<comment type="caution">
    <text evidence="2">The sequence shown here is derived from an EMBL/GenBank/DDBJ whole genome shotgun (WGS) entry which is preliminary data.</text>
</comment>